<evidence type="ECO:0000256" key="4">
    <source>
        <dbReference type="ARBA" id="ARBA00022989"/>
    </source>
</evidence>
<evidence type="ECO:0000256" key="5">
    <source>
        <dbReference type="ARBA" id="ARBA00023136"/>
    </source>
</evidence>
<dbReference type="RefSeq" id="WP_038546150.1">
    <property type="nucleotide sequence ID" value="NZ_CP006842.1"/>
</dbReference>
<dbReference type="EMBL" id="CP006842">
    <property type="protein sequence ID" value="AHW63102.1"/>
    <property type="molecule type" value="Genomic_DNA"/>
</dbReference>
<dbReference type="NCBIfam" id="TIGR03144">
    <property type="entry name" value="cytochr_II_ccsB"/>
    <property type="match status" value="1"/>
</dbReference>
<evidence type="ECO:0000313" key="9">
    <source>
        <dbReference type="EMBL" id="AHW63102.1"/>
    </source>
</evidence>
<gene>
    <name evidence="9" type="primary">ccsA</name>
    <name evidence="9" type="ORF">CGLY_03270</name>
</gene>
<organism evidence="9 10">
    <name type="scientific">Corynebacterium glyciniphilum AJ 3170</name>
    <dbReference type="NCBI Taxonomy" id="1404245"/>
    <lineage>
        <taxon>Bacteria</taxon>
        <taxon>Bacillati</taxon>
        <taxon>Actinomycetota</taxon>
        <taxon>Actinomycetes</taxon>
        <taxon>Mycobacteriales</taxon>
        <taxon>Corynebacteriaceae</taxon>
        <taxon>Corynebacterium</taxon>
    </lineage>
</organism>
<dbReference type="InterPro" id="IPR002541">
    <property type="entry name" value="Cyt_c_assembly"/>
</dbReference>
<evidence type="ECO:0000256" key="6">
    <source>
        <dbReference type="SAM" id="MobiDB-lite"/>
    </source>
</evidence>
<evidence type="ECO:0000259" key="8">
    <source>
        <dbReference type="Pfam" id="PF01578"/>
    </source>
</evidence>
<keyword evidence="4 7" id="KW-1133">Transmembrane helix</keyword>
<keyword evidence="2 7" id="KW-0812">Transmembrane</keyword>
<dbReference type="OrthoDB" id="9814290at2"/>
<feature type="transmembrane region" description="Helical" evidence="7">
    <location>
        <begin position="16"/>
        <end position="39"/>
    </location>
</feature>
<feature type="transmembrane region" description="Helical" evidence="7">
    <location>
        <begin position="282"/>
        <end position="303"/>
    </location>
</feature>
<evidence type="ECO:0000313" key="10">
    <source>
        <dbReference type="Proteomes" id="UP000023703"/>
    </source>
</evidence>
<evidence type="ECO:0000256" key="3">
    <source>
        <dbReference type="ARBA" id="ARBA00022748"/>
    </source>
</evidence>
<dbReference type="Proteomes" id="UP000023703">
    <property type="component" value="Chromosome"/>
</dbReference>
<keyword evidence="10" id="KW-1185">Reference proteome</keyword>
<proteinExistence type="predicted"/>
<dbReference type="InterPro" id="IPR017562">
    <property type="entry name" value="Cyt_c_biogenesis_CcsA"/>
</dbReference>
<dbReference type="InterPro" id="IPR045062">
    <property type="entry name" value="Cyt_c_biogenesis_CcsA/CcmC"/>
</dbReference>
<dbReference type="Pfam" id="PF01578">
    <property type="entry name" value="Cytochrom_C_asm"/>
    <property type="match status" value="1"/>
</dbReference>
<keyword evidence="5 7" id="KW-0472">Membrane</keyword>
<feature type="transmembrane region" description="Helical" evidence="7">
    <location>
        <begin position="127"/>
        <end position="149"/>
    </location>
</feature>
<name>X5DR10_9CORY</name>
<dbReference type="HOGENOM" id="CLU_049710_0_1_11"/>
<dbReference type="eggNOG" id="COG0755">
    <property type="taxonomic scope" value="Bacteria"/>
</dbReference>
<feature type="transmembrane region" description="Helical" evidence="7">
    <location>
        <begin position="343"/>
        <end position="364"/>
    </location>
</feature>
<feature type="transmembrane region" description="Helical" evidence="7">
    <location>
        <begin position="161"/>
        <end position="180"/>
    </location>
</feature>
<evidence type="ECO:0000256" key="2">
    <source>
        <dbReference type="ARBA" id="ARBA00022692"/>
    </source>
</evidence>
<reference evidence="9 10" key="1">
    <citation type="journal article" date="2015" name="Int. J. Syst. Evol. Microbiol.">
        <title>Revisiting Corynebacterium glyciniphilum (ex Kubota et al., 1972) sp. nov., nom. rev., isolated from putrefied banana.</title>
        <authorList>
            <person name="Al-Dilaimi A."/>
            <person name="Bednarz H."/>
            <person name="Lomker A."/>
            <person name="Niehaus K."/>
            <person name="Kalinowski J."/>
            <person name="Ruckert C."/>
        </authorList>
    </citation>
    <scope>NUCLEOTIDE SEQUENCE [LARGE SCALE GENOMIC DNA]</scope>
    <source>
        <strain evidence="9">AJ 3170</strain>
    </source>
</reference>
<dbReference type="PANTHER" id="PTHR30071:SF1">
    <property type="entry name" value="CYTOCHROME B_B6 PROTEIN-RELATED"/>
    <property type="match status" value="1"/>
</dbReference>
<dbReference type="STRING" id="1404245.CGLY_03270"/>
<protein>
    <submittedName>
        <fullName evidence="9">Cytochrome c biogenesis protein</fullName>
    </submittedName>
</protein>
<feature type="transmembrane region" description="Helical" evidence="7">
    <location>
        <begin position="221"/>
        <end position="249"/>
    </location>
</feature>
<feature type="compositionally biased region" description="Basic and acidic residues" evidence="6">
    <location>
        <begin position="82"/>
        <end position="92"/>
    </location>
</feature>
<dbReference type="GO" id="GO:0020037">
    <property type="term" value="F:heme binding"/>
    <property type="evidence" value="ECO:0007669"/>
    <property type="project" value="InterPro"/>
</dbReference>
<dbReference type="KEGG" id="cgy:CGLY_03270"/>
<keyword evidence="3" id="KW-0201">Cytochrome c-type biogenesis</keyword>
<feature type="domain" description="Cytochrome c assembly protein" evidence="8">
    <location>
        <begin position="162"/>
        <end position="368"/>
    </location>
</feature>
<evidence type="ECO:0000256" key="7">
    <source>
        <dbReference type="SAM" id="Phobius"/>
    </source>
</evidence>
<feature type="region of interest" description="Disordered" evidence="6">
    <location>
        <begin position="63"/>
        <end position="93"/>
    </location>
</feature>
<dbReference type="AlphaFoldDB" id="X5DR10"/>
<dbReference type="GO" id="GO:0005886">
    <property type="term" value="C:plasma membrane"/>
    <property type="evidence" value="ECO:0007669"/>
    <property type="project" value="TreeGrafter"/>
</dbReference>
<evidence type="ECO:0000256" key="1">
    <source>
        <dbReference type="ARBA" id="ARBA00004141"/>
    </source>
</evidence>
<dbReference type="PANTHER" id="PTHR30071">
    <property type="entry name" value="HEME EXPORTER PROTEIN C"/>
    <property type="match status" value="1"/>
</dbReference>
<feature type="transmembrane region" description="Helical" evidence="7">
    <location>
        <begin position="187"/>
        <end position="209"/>
    </location>
</feature>
<comment type="subcellular location">
    <subcellularLocation>
        <location evidence="1">Membrane</location>
        <topology evidence="1">Multi-pass membrane protein</topology>
    </subcellularLocation>
</comment>
<accession>X5DR10</accession>
<sequence length="374" mass="40948">MDIHDVNEGLADFSDLAYITTVALYLLALAVSLVFYGMYRSATETRRERARILGENKAGRDKEKVSVAAGSGRADGAVDSDTVDRDALDGGSHDVSGIATGSLAEKDLPKNFQVDALREKFRRTDRWGGMAQAVIWLGVAMHILFVVVRGLAANRFPWGNLFEYVSVVSGVAMVIACYVLRRKAMRVLWPWILTPIVLLLFYAGTELYADVAPVVPSLNSYWFVIHVSVVSIGGGIGLVSGMASLLYVLRRAQPRGQEKGFFGVLATPLPDASKLDALAYRAAIWTLPIFGLGVIFGAIWAHAAWGRFWGWDPKETVSLITWILYAAYLHARATPGMRGKPAAWINVLAFATMVFNLFFINIVISGLHSYAGLN</sequence>
<feature type="transmembrane region" description="Helical" evidence="7">
    <location>
        <begin position="315"/>
        <end position="331"/>
    </location>
</feature>
<dbReference type="GO" id="GO:0017004">
    <property type="term" value="P:cytochrome complex assembly"/>
    <property type="evidence" value="ECO:0007669"/>
    <property type="project" value="UniProtKB-KW"/>
</dbReference>